<dbReference type="AlphaFoldDB" id="A0A0Z8GN08"/>
<sequence>MNGWYSHRPENFPVKHPQIKPLLVSMYFADHVKGGFSSDENIAYFKQHGPVGGRSQDSTDFLHSLGVDSYHSACLTLTLQKEETIPKRNFVLAVDVSEEIYQKLVTLTDSPIICLHPDTNYQYMSTEQRMKLAKYYLYLYQSAKFVITTRLHATLPSLALETDVLILEKPGFEDSRFKSLRELAHHMTIQEFLESGYNVEQPPKNPTTYLTYRKQLEDTCRAFTSYQSNRGFLDGQDIVEFLHDPDLLQNITTGLHAANQLYGL</sequence>
<reference evidence="2 3" key="1">
    <citation type="submission" date="2016-02" db="EMBL/GenBank/DDBJ databases">
        <authorList>
            <consortium name="Pathogen Informatics"/>
        </authorList>
    </citation>
    <scope>NUCLEOTIDE SEQUENCE [LARGE SCALE GENOMIC DNA]</scope>
    <source>
        <strain evidence="2 3">LSS54</strain>
    </source>
</reference>
<name>A0A0Z8GN08_STRSU</name>
<accession>A0A0Z8GN08</accession>
<dbReference type="Proteomes" id="UP000073494">
    <property type="component" value="Unassembled WGS sequence"/>
</dbReference>
<evidence type="ECO:0000259" key="1">
    <source>
        <dbReference type="Pfam" id="PF04230"/>
    </source>
</evidence>
<dbReference type="InterPro" id="IPR007345">
    <property type="entry name" value="Polysacch_pyruvyl_Trfase"/>
</dbReference>
<dbReference type="Pfam" id="PF04230">
    <property type="entry name" value="PS_pyruv_trans"/>
    <property type="match status" value="1"/>
</dbReference>
<organism evidence="2 3">
    <name type="scientific">Streptococcus suis</name>
    <dbReference type="NCBI Taxonomy" id="1307"/>
    <lineage>
        <taxon>Bacteria</taxon>
        <taxon>Bacillati</taxon>
        <taxon>Bacillota</taxon>
        <taxon>Bacilli</taxon>
        <taxon>Lactobacillales</taxon>
        <taxon>Streptococcaceae</taxon>
        <taxon>Streptococcus</taxon>
    </lineage>
</organism>
<feature type="domain" description="Polysaccharide pyruvyl transferase" evidence="1">
    <location>
        <begin position="54"/>
        <end position="164"/>
    </location>
</feature>
<gene>
    <name evidence="2" type="ORF">ERS132416_01478</name>
</gene>
<evidence type="ECO:0000313" key="3">
    <source>
        <dbReference type="Proteomes" id="UP000073494"/>
    </source>
</evidence>
<dbReference type="EMBL" id="FIHD01000026">
    <property type="protein sequence ID" value="CYV01797.1"/>
    <property type="molecule type" value="Genomic_DNA"/>
</dbReference>
<proteinExistence type="predicted"/>
<evidence type="ECO:0000313" key="2">
    <source>
        <dbReference type="EMBL" id="CYV01797.1"/>
    </source>
</evidence>
<protein>
    <submittedName>
        <fullName evidence="2">Polysaccharide pyruvyl transferase</fullName>
    </submittedName>
</protein>
<keyword evidence="2" id="KW-0808">Transferase</keyword>
<dbReference type="GO" id="GO:0016740">
    <property type="term" value="F:transferase activity"/>
    <property type="evidence" value="ECO:0007669"/>
    <property type="project" value="UniProtKB-KW"/>
</dbReference>